<evidence type="ECO:0008006" key="3">
    <source>
        <dbReference type="Google" id="ProtNLM"/>
    </source>
</evidence>
<keyword evidence="2" id="KW-1185">Reference proteome</keyword>
<protein>
    <recommendedName>
        <fullName evidence="3">von Willebrand factor</fullName>
    </recommendedName>
</protein>
<organism evidence="1 2">
    <name type="scientific">Pelobates cultripes</name>
    <name type="common">Western spadefoot toad</name>
    <dbReference type="NCBI Taxonomy" id="61616"/>
    <lineage>
        <taxon>Eukaryota</taxon>
        <taxon>Metazoa</taxon>
        <taxon>Chordata</taxon>
        <taxon>Craniata</taxon>
        <taxon>Vertebrata</taxon>
        <taxon>Euteleostomi</taxon>
        <taxon>Amphibia</taxon>
        <taxon>Batrachia</taxon>
        <taxon>Anura</taxon>
        <taxon>Pelobatoidea</taxon>
        <taxon>Pelobatidae</taxon>
        <taxon>Pelobates</taxon>
    </lineage>
</organism>
<feature type="non-terminal residue" evidence="1">
    <location>
        <position position="130"/>
    </location>
</feature>
<reference evidence="1" key="1">
    <citation type="submission" date="2022-03" db="EMBL/GenBank/DDBJ databases">
        <authorList>
            <person name="Alioto T."/>
            <person name="Alioto T."/>
            <person name="Gomez Garrido J."/>
        </authorList>
    </citation>
    <scope>NUCLEOTIDE SEQUENCE</scope>
</reference>
<accession>A0AAD1TEW3</accession>
<dbReference type="AlphaFoldDB" id="A0AAD1TEW3"/>
<proteinExistence type="predicted"/>
<gene>
    <name evidence="1" type="ORF">PECUL_23A051000</name>
</gene>
<evidence type="ECO:0000313" key="2">
    <source>
        <dbReference type="Proteomes" id="UP001295444"/>
    </source>
</evidence>
<dbReference type="Proteomes" id="UP001295444">
    <property type="component" value="Chromosome 12"/>
</dbReference>
<feature type="non-terminal residue" evidence="1">
    <location>
        <position position="1"/>
    </location>
</feature>
<evidence type="ECO:0000313" key="1">
    <source>
        <dbReference type="EMBL" id="CAH2325422.1"/>
    </source>
</evidence>
<dbReference type="EMBL" id="OW240923">
    <property type="protein sequence ID" value="CAH2325422.1"/>
    <property type="molecule type" value="Genomic_DNA"/>
</dbReference>
<name>A0AAD1TEW3_PELCU</name>
<sequence length="130" mass="14025">PNTQIANVPGSCEECFCSSLKDPDSDFNIAYCSNIICSTLCPPGQEYEVSPGQCCGKCVQTSCAIAMPTTADESLLTTPSESFHLIMVGETWYPTGDACTSYKCEVADGQFSTVVTKETCVYVREEDCEP</sequence>